<reference evidence="3" key="1">
    <citation type="submission" date="2021-06" db="EMBL/GenBank/DDBJ databases">
        <title>Complete genome sequence of Nocardioides sp. G188.</title>
        <authorList>
            <person name="Im W.-T."/>
        </authorList>
    </citation>
    <scope>NUCLEOTIDE SEQUENCE</scope>
    <source>
        <strain evidence="3">G188</strain>
    </source>
</reference>
<proteinExistence type="predicted"/>
<dbReference type="KEGG" id="nps:KRR39_12755"/>
<keyword evidence="1" id="KW-0315">Glutamine amidotransferase</keyword>
<dbReference type="InterPro" id="IPR050472">
    <property type="entry name" value="Anth_synth/Amidotransfase"/>
</dbReference>
<dbReference type="GO" id="GO:0004049">
    <property type="term" value="F:anthranilate synthase activity"/>
    <property type="evidence" value="ECO:0007669"/>
    <property type="project" value="TreeGrafter"/>
</dbReference>
<gene>
    <name evidence="3" type="ORF">KRR39_12755</name>
</gene>
<dbReference type="CDD" id="cd01743">
    <property type="entry name" value="GATase1_Anthranilate_Synthase"/>
    <property type="match status" value="1"/>
</dbReference>
<keyword evidence="4" id="KW-1185">Reference proteome</keyword>
<protein>
    <submittedName>
        <fullName evidence="3">Aminodeoxychorismate/anthranilate synthase component II</fullName>
    </submittedName>
</protein>
<dbReference type="RefSeq" id="WP_216937388.1">
    <property type="nucleotide sequence ID" value="NZ_CP077062.1"/>
</dbReference>
<evidence type="ECO:0000259" key="2">
    <source>
        <dbReference type="Pfam" id="PF00117"/>
    </source>
</evidence>
<dbReference type="Proteomes" id="UP000683575">
    <property type="component" value="Chromosome"/>
</dbReference>
<dbReference type="AlphaFoldDB" id="A0A975SW91"/>
<name>A0A975SW91_9ACTN</name>
<dbReference type="Pfam" id="PF00117">
    <property type="entry name" value="GATase"/>
    <property type="match status" value="1"/>
</dbReference>
<dbReference type="NCBIfam" id="TIGR00566">
    <property type="entry name" value="trpG_papA"/>
    <property type="match status" value="1"/>
</dbReference>
<dbReference type="PANTHER" id="PTHR43418:SF4">
    <property type="entry name" value="MULTIFUNCTIONAL TRYPTOPHAN BIOSYNTHESIS PROTEIN"/>
    <property type="match status" value="1"/>
</dbReference>
<dbReference type="GO" id="GO:0000162">
    <property type="term" value="P:L-tryptophan biosynthetic process"/>
    <property type="evidence" value="ECO:0007669"/>
    <property type="project" value="TreeGrafter"/>
</dbReference>
<dbReference type="PROSITE" id="PS51273">
    <property type="entry name" value="GATASE_TYPE_1"/>
    <property type="match status" value="1"/>
</dbReference>
<organism evidence="3 4">
    <name type="scientific">Nocardioides panacis</name>
    <dbReference type="NCBI Taxonomy" id="2849501"/>
    <lineage>
        <taxon>Bacteria</taxon>
        <taxon>Bacillati</taxon>
        <taxon>Actinomycetota</taxon>
        <taxon>Actinomycetes</taxon>
        <taxon>Propionibacteriales</taxon>
        <taxon>Nocardioidaceae</taxon>
        <taxon>Nocardioides</taxon>
    </lineage>
</organism>
<dbReference type="InterPro" id="IPR017926">
    <property type="entry name" value="GATASE"/>
</dbReference>
<evidence type="ECO:0000313" key="4">
    <source>
        <dbReference type="Proteomes" id="UP000683575"/>
    </source>
</evidence>
<dbReference type="EMBL" id="CP077062">
    <property type="protein sequence ID" value="QWZ06459.1"/>
    <property type="molecule type" value="Genomic_DNA"/>
</dbReference>
<accession>A0A975SW91</accession>
<evidence type="ECO:0000256" key="1">
    <source>
        <dbReference type="ARBA" id="ARBA00022962"/>
    </source>
</evidence>
<dbReference type="InterPro" id="IPR006221">
    <property type="entry name" value="TrpG/PapA_dom"/>
</dbReference>
<dbReference type="PANTHER" id="PTHR43418">
    <property type="entry name" value="MULTIFUNCTIONAL TRYPTOPHAN BIOSYNTHESIS PROTEIN-RELATED"/>
    <property type="match status" value="1"/>
</dbReference>
<evidence type="ECO:0000313" key="3">
    <source>
        <dbReference type="EMBL" id="QWZ06459.1"/>
    </source>
</evidence>
<feature type="domain" description="Glutamine amidotransferase" evidence="2">
    <location>
        <begin position="7"/>
        <end position="190"/>
    </location>
</feature>
<sequence length="193" mass="20555">MPGARVVVVDHHDSYTWNLVHLVAAVTGVLPVVVQHDEVSTEALQARGFSHIVLSPGPGSPEDPRDFSLGRAVFELGVPVLGVCLGMQALVTSYGGHVGQVEPAHGELARVEHGGTDVFAGLPSPFTAVRYHSLAALALPDVLTATAWCDGADGRVVMGVAHREKPLWGVQFHPESILTEHGEQLVRTFLEQP</sequence>
<dbReference type="GO" id="GO:0005829">
    <property type="term" value="C:cytosol"/>
    <property type="evidence" value="ECO:0007669"/>
    <property type="project" value="TreeGrafter"/>
</dbReference>